<dbReference type="AlphaFoldDB" id="A0A511HLU2"/>
<evidence type="ECO:0000313" key="3">
    <source>
        <dbReference type="Proteomes" id="UP000198717"/>
    </source>
</evidence>
<evidence type="ECO:0000313" key="1">
    <source>
        <dbReference type="EMBL" id="GEL74354.1"/>
    </source>
</evidence>
<organism evidence="1 4">
    <name type="scientific">Myxococcus virescens</name>
    <dbReference type="NCBI Taxonomy" id="83456"/>
    <lineage>
        <taxon>Bacteria</taxon>
        <taxon>Pseudomonadati</taxon>
        <taxon>Myxococcota</taxon>
        <taxon>Myxococcia</taxon>
        <taxon>Myxococcales</taxon>
        <taxon>Cystobacterineae</taxon>
        <taxon>Myxococcaceae</taxon>
        <taxon>Myxococcus</taxon>
    </lineage>
</organism>
<accession>A0A511HLU2</accession>
<comment type="caution">
    <text evidence="1">The sequence shown here is derived from an EMBL/GenBank/DDBJ whole genome shotgun (WGS) entry which is preliminary data.</text>
</comment>
<proteinExistence type="predicted"/>
<reference evidence="1 4" key="2">
    <citation type="submission" date="2019-07" db="EMBL/GenBank/DDBJ databases">
        <title>Whole genome shotgun sequence of Myxococcus virescens NBRC 100334.</title>
        <authorList>
            <person name="Hosoyama A."/>
            <person name="Uohara A."/>
            <person name="Ohji S."/>
            <person name="Ichikawa N."/>
        </authorList>
    </citation>
    <scope>NUCLEOTIDE SEQUENCE [LARGE SCALE GENOMIC DNA]</scope>
    <source>
        <strain evidence="1 4">NBRC 100334</strain>
    </source>
</reference>
<evidence type="ECO:0000313" key="2">
    <source>
        <dbReference type="EMBL" id="SDD23058.1"/>
    </source>
</evidence>
<dbReference type="Proteomes" id="UP000198717">
    <property type="component" value="Unassembled WGS sequence"/>
</dbReference>
<protein>
    <submittedName>
        <fullName evidence="1">Uncharacterized protein</fullName>
    </submittedName>
</protein>
<reference evidence="2 3" key="1">
    <citation type="submission" date="2016-10" db="EMBL/GenBank/DDBJ databases">
        <authorList>
            <person name="Varghese N."/>
            <person name="Submissions S."/>
        </authorList>
    </citation>
    <scope>NUCLEOTIDE SEQUENCE [LARGE SCALE GENOMIC DNA]</scope>
    <source>
        <strain evidence="2 3">DSM 2260</strain>
    </source>
</reference>
<keyword evidence="3" id="KW-1185">Reference proteome</keyword>
<gene>
    <name evidence="1" type="ORF">MVI01_61380</name>
    <name evidence="2" type="ORF">SAMN04488504_10136</name>
</gene>
<sequence length="587" mass="64238">MLVYGSAVKDASPRELLSALHARLRQWEAMAPGLDRHAALVSLFIDSGSLAQGVLDQDFAERRHDDPGPLGAACVALPFVLAQALQRSWETGFASVPPVPAAPFQALGRLPLPERVGLSVPEGYAYHALYPEQYLEAAKALHPPAPPLVVGIRGIGASLSCAVAAAMKAPPPLTVRPTGHPYQRVCSLGPGLERELLARAENTDVAIVDEGPGLSGSSFGTVADFLEDHGVSARRLCFFPSHAGAPGPMASERHRTRWAQARRHLTEFDALFLQPGDARCLLARWCEDLTGRAHRHLEDLGAGTWRRLLFPDAREWPPVHVQQERRKYRVTTPRGVFLLKFAGLGGFGEHRMLRARQLAQAGFTPPVEGLRHGFLVQRWMEDARPLSRVPEYGRQAMEAQVGGYLGFRARHFPVDALERGASVAALLDMARYNTAQVLGEASCAREFDGWSRHLGTLAREVRRVETDNKLQPWEWLVLADGRLLKADAVDHHAGHDLIGCQDVAWDVVGAAVELGFDAQAEARLAEHVARASGRPVSEGLRAFYRPCYLAFQLGHHLLAATALAETAPQEASRLRRAAERYAALLRA</sequence>
<name>A0A511HLU2_9BACT</name>
<dbReference type="Proteomes" id="UP000321224">
    <property type="component" value="Unassembled WGS sequence"/>
</dbReference>
<dbReference type="EMBL" id="BJVY01000046">
    <property type="protein sequence ID" value="GEL74354.1"/>
    <property type="molecule type" value="Genomic_DNA"/>
</dbReference>
<dbReference type="EMBL" id="FNAJ01000001">
    <property type="protein sequence ID" value="SDD23058.1"/>
    <property type="molecule type" value="Genomic_DNA"/>
</dbReference>
<dbReference type="RefSeq" id="WP_090484152.1">
    <property type="nucleotide sequence ID" value="NZ_BJVY01000046.1"/>
</dbReference>
<evidence type="ECO:0000313" key="4">
    <source>
        <dbReference type="Proteomes" id="UP000321224"/>
    </source>
</evidence>